<evidence type="ECO:0000256" key="8">
    <source>
        <dbReference type="SAM" id="MobiDB-lite"/>
    </source>
</evidence>
<dbReference type="GO" id="GO:0016042">
    <property type="term" value="P:lipid catabolic process"/>
    <property type="evidence" value="ECO:0007669"/>
    <property type="project" value="UniProtKB-UniRule"/>
</dbReference>
<reference evidence="11 12" key="1">
    <citation type="journal article" date="2018" name="Plant J.">
        <title>Genome sequences of Chlorella sorokiniana UTEX 1602 and Micractinium conductrix SAG 241.80: implications to maltose excretion by a green alga.</title>
        <authorList>
            <person name="Arriola M.B."/>
            <person name="Velmurugan N."/>
            <person name="Zhang Y."/>
            <person name="Plunkett M.H."/>
            <person name="Hondzo H."/>
            <person name="Barney B.M."/>
        </authorList>
    </citation>
    <scope>NUCLEOTIDE SEQUENCE [LARGE SCALE GENOMIC DNA]</scope>
    <source>
        <strain evidence="12">UTEX 1602</strain>
    </source>
</reference>
<dbReference type="SUPFAM" id="SSF53756">
    <property type="entry name" value="UDP-Glycosyltransferase/glycogen phosphorylase"/>
    <property type="match status" value="1"/>
</dbReference>
<dbReference type="GO" id="GO:0006506">
    <property type="term" value="P:GPI anchor biosynthetic process"/>
    <property type="evidence" value="ECO:0007669"/>
    <property type="project" value="UniProtKB-UniPathway"/>
</dbReference>
<dbReference type="InterPro" id="IPR002562">
    <property type="entry name" value="3'-5'_exonuclease_dom"/>
</dbReference>
<dbReference type="GO" id="GO:0017176">
    <property type="term" value="F:phosphatidylinositol N-acetylglucosaminyltransferase activity"/>
    <property type="evidence" value="ECO:0007669"/>
    <property type="project" value="InterPro"/>
</dbReference>
<feature type="transmembrane region" description="Helical" evidence="9">
    <location>
        <begin position="2125"/>
        <end position="2145"/>
    </location>
</feature>
<dbReference type="SUPFAM" id="SSF52540">
    <property type="entry name" value="P-loop containing nucleoside triphosphate hydrolases"/>
    <property type="match status" value="1"/>
</dbReference>
<dbReference type="Proteomes" id="UP000239899">
    <property type="component" value="Unassembled WGS sequence"/>
</dbReference>
<dbReference type="FunFam" id="3.40.50.2000:FF:000026">
    <property type="entry name" value="Phosphatidylinositol N-acetylglucosaminyltransferase subunit A"/>
    <property type="match status" value="1"/>
</dbReference>
<sequence>MGPASAPPQQLRLLMVSDFFYPNTGGVESHIYQLSQCLLARGHKVVVLTHAYGNRAGVRYLTNGLKVYYAPRLAFTQAVTFPTLFGGFRLLRCILLRERINLVHAHQAFSTMAHEAIMHARTMGYRAVFTDHSLFGFADASSILVNKVLKYTLADVHHVICVSHTSKENTVLRACIPPGRVSVIPNAVDASLFEPEPAQQQEQQQQRRRRQRQRQMQQQEADPQQPQDVQQQQSAQQTSGLAAISSAEALGSGRPVTVVALSRLVYRKGIDLLAAVLPELCERHPHVQFLIGGDGPKRALLERIVAEHGLQGRVALVGAVPHERVRQLLVQGHVFLNCSLTEAFCMALVEAAAAGLLVVSTRVGGVPEVLPPEMLLLADPSPEGLVKAVGQALERVAAGGRDAWAQHAAVRDMYSWQSIAARTEAVYRAVLRDPQRDDSMAGRLARYYKCGKWFGKICCCVTAVDWLYWRFLEWWQPAGSTEPAPDFPSIPAAAATGGKQWRLQKLQWSAASAASAGADPRVLPPPPRAVATAVQQHLAAMASQGEDGLSTVRAQLKANALQQLGPLLSHSAPVNAVLDALLDRGLVPTRGGGYDLQQVPISMLGAAVGLLLKRRGYPHSFRGMLNSTLDEMGAVLNVVCNDKGHRALVGLEPAVPDPLGCWGSLTSDSDASSAASLDAEPCTLPYKRVLGVECSLVTALQAAHKAVAWLRQFEDVAMDTEGTLARDGSLDVVQLFADGRALIFDLHGMQPAVRADVLGVLRELLEDELVRKVMHDCRADGEALFYLHGIRMRGVWDTQVAHAVLGAIRGMAGSKVEAASAARIGMNQLLEANSLPPNPSKAAIKKRMGGNPALWRGARPLAGDLLEYAVGDVFQLLALAEEQNFLLGEAGEAVVAHLSQAHAEWNFAEGDRGYAAGGARSYAAATKLPLGVDMQLILEPPEYRPRFAVALAPDEPDAEVQQAASGAAAAAAAAATAMQQGAASTAAPANSNSSSGSAFPSPVRSEGGLGAVEGLGPAATTAEAAGVPALPSRPQSAQAQRPQQGAADQPEDQHQQEEEENAAAALDDSDAGCILGLFPQSVRLAIVEACLTSSGGSGSGSSGGQQGGAGQRRLVELCVDKGRPVVVRYGDGGEDDLPVGLEVEEALGMLRSSKQRLHLGDEWSQEIFYGDNRTGIPGTLHRISAIRGRDGRVLGLTYRIGRHVSGVSHLIMDLLAGLSVAHPQGRALPQLQQQAQQQAEGAGGSRGEEGREGDEFVSPSLLILGPPGVGKTTLLRDTAGILADHFRNRVIVVDTSNEIAGDGDIPHPCIGRARRMMVPNRAAQHDILLEAVQNHNPQVVIVDEIGHAKEVMAAKSIAQRGVVMVGTAHGVSLESLLKNPELNPLVGGVHSVLLGDAEAARSNAGMKTRTERRGAPCFSTLVEVLAPGCWRVHTNVAHSVDAILAGRRPPTQLRWVAPDGRLMVRRVLLVVCGGSRGGEDPSRLTPSQLLGGGGRAAFTVLSNTRQFEWRAVGKQMGGTLIVDDASHKEDVHKAVREGNLSFGFSAGGCLFPYYIGVAGALIDAGVLTDRVKVGGASAGSLLAACLKSGMPLDQVVEQNLRLMHDLRQGGTRGRLGAVLNKFLVEHLPEDAHIKCQDQAYVAVTKITPIARPLLVSSFPDRSDLIEALMTSCHIPFWLDGNAFRYFRGERHCDGGLTNFIPLPPGTVGIRVCCFPSKQLSPVYRIGISPDSFEPWDYTLRQMLQWAFEPADETIVAAMIDKGKQDAVAWMDIMELTGERQQVEAREAADVGHVAAAKEAAVGTSDAAAQAVAAEAGQQRLEQRAQRGTAGEAATGAGPAAPAEAAPAAELKEQQAEGTAGAQKAAVEAAARLKDQGASDREAEEEAERVLREAEEREGQGGNLWAKALGAAGMAATGAAIAAADGPAPAPADDVDLLEPLLAPVASLTPGASNAALPLLCEADREREERRRRREWVQPGYWQSYAFMTAWLAVLLCGYGVQRAACQVGLPKDGLQQISFFEFFSDVSSIALHGAVLGWFVGVTSPRRFRWLFSWRRWYAAATFLGTPPVYSAISNVDALKHDLAHLSTWGLPFIILWAAGMAAIAGVVGWHVWRVVGHRRWQDAAAYVWSRTLLFAFFAGSALVLRQQRGVDFHLHHLYLGWSLALWAELNHPLSALTLAVGAGIFCQGVGAYSFAPVFQEECFTSPSGTAFECKFWADSPFSVSICPATGPFPQHSCH</sequence>
<dbReference type="InterPro" id="IPR003593">
    <property type="entry name" value="AAA+_ATPase"/>
</dbReference>
<dbReference type="CDD" id="cd07224">
    <property type="entry name" value="Pat_like"/>
    <property type="match status" value="1"/>
</dbReference>
<feature type="compositionally biased region" description="Low complexity" evidence="8">
    <location>
        <begin position="1859"/>
        <end position="1869"/>
    </location>
</feature>
<dbReference type="InterPro" id="IPR001296">
    <property type="entry name" value="Glyco_trans_1"/>
</dbReference>
<dbReference type="InterPro" id="IPR002641">
    <property type="entry name" value="PNPLA_dom"/>
</dbReference>
<keyword evidence="5 6" id="KW-0443">Lipid metabolism</keyword>
<dbReference type="Pfam" id="PF19568">
    <property type="entry name" value="Spore_III_AA"/>
    <property type="match status" value="1"/>
</dbReference>
<accession>A0A2P6TPY6</accession>
<dbReference type="Pfam" id="PF08288">
    <property type="entry name" value="PIGA"/>
    <property type="match status" value="1"/>
</dbReference>
<comment type="caution">
    <text evidence="11">The sequence shown here is derived from an EMBL/GenBank/DDBJ whole genome shotgun (WGS) entry which is preliminary data.</text>
</comment>
<evidence type="ECO:0000256" key="6">
    <source>
        <dbReference type="PROSITE-ProRule" id="PRU01161"/>
    </source>
</evidence>
<evidence type="ECO:0000256" key="1">
    <source>
        <dbReference type="ARBA" id="ARBA00004687"/>
    </source>
</evidence>
<feature type="active site" description="Proton acceptor" evidence="6">
    <location>
        <position position="1693"/>
    </location>
</feature>
<dbReference type="CDD" id="cd00009">
    <property type="entry name" value="AAA"/>
    <property type="match status" value="1"/>
</dbReference>
<evidence type="ECO:0000256" key="3">
    <source>
        <dbReference type="ARBA" id="ARBA00022676"/>
    </source>
</evidence>
<feature type="region of interest" description="Disordered" evidence="8">
    <location>
        <begin position="1027"/>
        <end position="1063"/>
    </location>
</feature>
<dbReference type="InterPro" id="IPR013234">
    <property type="entry name" value="PIGA_GPI_anchor_biosynthesis"/>
</dbReference>
<dbReference type="InterPro" id="IPR039507">
    <property type="entry name" value="PIG-A/GPI3"/>
</dbReference>
<dbReference type="InterPro" id="IPR016035">
    <property type="entry name" value="Acyl_Trfase/lysoPLipase"/>
</dbReference>
<dbReference type="PANTHER" id="PTHR45871">
    <property type="entry name" value="N-ACETYLGLUCOSAMINYL-PHOSPHATIDYLINOSITOL BIOSYNTHETIC PROTEIN"/>
    <property type="match status" value="1"/>
</dbReference>
<dbReference type="Gene3D" id="3.40.50.300">
    <property type="entry name" value="P-loop containing nucleotide triphosphate hydrolases"/>
    <property type="match status" value="1"/>
</dbReference>
<evidence type="ECO:0000256" key="4">
    <source>
        <dbReference type="ARBA" id="ARBA00022679"/>
    </source>
</evidence>
<evidence type="ECO:0000313" key="11">
    <source>
        <dbReference type="EMBL" id="PRW56094.1"/>
    </source>
</evidence>
<feature type="compositionally biased region" description="Low complexity" evidence="8">
    <location>
        <begin position="214"/>
        <end position="237"/>
    </location>
</feature>
<feature type="compositionally biased region" description="Basic and acidic residues" evidence="8">
    <location>
        <begin position="1870"/>
        <end position="1880"/>
    </location>
</feature>
<dbReference type="Gene3D" id="3.40.1090.10">
    <property type="entry name" value="Cytosolic phospholipase A2 catalytic domain"/>
    <property type="match status" value="1"/>
</dbReference>
<keyword evidence="3" id="KW-0328">Glycosyltransferase</keyword>
<organism evidence="11 12">
    <name type="scientific">Chlorella sorokiniana</name>
    <name type="common">Freshwater green alga</name>
    <dbReference type="NCBI Taxonomy" id="3076"/>
    <lineage>
        <taxon>Eukaryota</taxon>
        <taxon>Viridiplantae</taxon>
        <taxon>Chlorophyta</taxon>
        <taxon>core chlorophytes</taxon>
        <taxon>Trebouxiophyceae</taxon>
        <taxon>Chlorellales</taxon>
        <taxon>Chlorellaceae</taxon>
        <taxon>Chlorella clade</taxon>
        <taxon>Chlorella</taxon>
    </lineage>
</organism>
<feature type="short sequence motif" description="DGA/G" evidence="6">
    <location>
        <begin position="1693"/>
        <end position="1695"/>
    </location>
</feature>
<dbReference type="Gene3D" id="3.40.50.2000">
    <property type="entry name" value="Glycogen Phosphorylase B"/>
    <property type="match status" value="2"/>
</dbReference>
<evidence type="ECO:0000256" key="9">
    <source>
        <dbReference type="SAM" id="Phobius"/>
    </source>
</evidence>
<keyword evidence="12" id="KW-1185">Reference proteome</keyword>
<comment type="similarity">
    <text evidence="7">Belongs to the patatin family.</text>
</comment>
<feature type="compositionally biased region" description="Low complexity" evidence="8">
    <location>
        <begin position="1027"/>
        <end position="1048"/>
    </location>
</feature>
<comment type="domain">
    <text evidence="7">The nitrogen atoms of the two glycine residues in the GGXR motif define the oxyanion hole, and stabilize the oxyanion that forms during the nucleophilic attack by the catalytic serine during substrate cleavage.</text>
</comment>
<evidence type="ECO:0000256" key="5">
    <source>
        <dbReference type="ARBA" id="ARBA00023098"/>
    </source>
</evidence>
<dbReference type="SMART" id="SM00474">
    <property type="entry name" value="35EXOc"/>
    <property type="match status" value="1"/>
</dbReference>
<keyword evidence="6 7" id="KW-0442">Lipid degradation</keyword>
<feature type="short sequence motif" description="GXSXG" evidence="6">
    <location>
        <begin position="1575"/>
        <end position="1579"/>
    </location>
</feature>
<evidence type="ECO:0000313" key="12">
    <source>
        <dbReference type="Proteomes" id="UP000239899"/>
    </source>
</evidence>
<keyword evidence="4" id="KW-0808">Transferase</keyword>
<proteinExistence type="inferred from homology"/>
<dbReference type="EMBL" id="LHPG02000009">
    <property type="protein sequence ID" value="PRW56094.1"/>
    <property type="molecule type" value="Genomic_DNA"/>
</dbReference>
<dbReference type="PANTHER" id="PTHR45871:SF1">
    <property type="entry name" value="PHOSPHATIDYLINOSITOL N-ACETYLGLUCOSAMINYLTRANSFERASE SUBUNIT A"/>
    <property type="match status" value="1"/>
</dbReference>
<dbReference type="SUPFAM" id="SSF52151">
    <property type="entry name" value="FabD/lysophospholipase-like"/>
    <property type="match status" value="1"/>
</dbReference>
<dbReference type="GO" id="GO:0006139">
    <property type="term" value="P:nucleobase-containing compound metabolic process"/>
    <property type="evidence" value="ECO:0007669"/>
    <property type="project" value="InterPro"/>
</dbReference>
<evidence type="ECO:0000256" key="2">
    <source>
        <dbReference type="ARBA" id="ARBA00022502"/>
    </source>
</evidence>
<keyword evidence="6 7" id="KW-0378">Hydrolase</keyword>
<comment type="function">
    <text evidence="7">Lipolytic acyl hydrolase (LAH).</text>
</comment>
<dbReference type="InterPro" id="IPR045735">
    <property type="entry name" value="Spore_III_AA_AAA+_ATPase"/>
</dbReference>
<dbReference type="InterPro" id="IPR012337">
    <property type="entry name" value="RNaseH-like_sf"/>
</dbReference>
<dbReference type="Pfam" id="PF01612">
    <property type="entry name" value="DNA_pol_A_exo1"/>
    <property type="match status" value="1"/>
</dbReference>
<feature type="transmembrane region" description="Helical" evidence="9">
    <location>
        <begin position="2093"/>
        <end position="2113"/>
    </location>
</feature>
<dbReference type="Pfam" id="PF00534">
    <property type="entry name" value="Glycos_transf_1"/>
    <property type="match status" value="1"/>
</dbReference>
<name>A0A2P6TPY6_CHLSO</name>
<feature type="compositionally biased region" description="Basic and acidic residues" evidence="8">
    <location>
        <begin position="1887"/>
        <end position="1898"/>
    </location>
</feature>
<evidence type="ECO:0000259" key="10">
    <source>
        <dbReference type="PROSITE" id="PS51635"/>
    </source>
</evidence>
<dbReference type="SUPFAM" id="SSF53098">
    <property type="entry name" value="Ribonuclease H-like"/>
    <property type="match status" value="1"/>
</dbReference>
<comment type="caution">
    <text evidence="6">Lacks conserved residue(s) required for the propagation of feature annotation.</text>
</comment>
<evidence type="ECO:0000256" key="7">
    <source>
        <dbReference type="RuleBase" id="RU361262"/>
    </source>
</evidence>
<feature type="region of interest" description="Disordered" evidence="8">
    <location>
        <begin position="1228"/>
        <end position="1253"/>
    </location>
</feature>
<keyword evidence="9" id="KW-1133">Transmembrane helix</keyword>
<feature type="active site" description="Nucleophile" evidence="6">
    <location>
        <position position="1577"/>
    </location>
</feature>
<keyword evidence="2" id="KW-0337">GPI-anchor biosynthesis</keyword>
<gene>
    <name evidence="11" type="ORF">C2E21_5023</name>
</gene>
<comment type="pathway">
    <text evidence="1">Glycolipid biosynthesis; glycosylphosphatidylinositol-anchor biosynthesis.</text>
</comment>
<feature type="region of interest" description="Disordered" evidence="8">
    <location>
        <begin position="193"/>
        <end position="238"/>
    </location>
</feature>
<feature type="compositionally biased region" description="Low complexity" evidence="8">
    <location>
        <begin position="1228"/>
        <end position="1240"/>
    </location>
</feature>
<dbReference type="InterPro" id="IPR036397">
    <property type="entry name" value="RNaseH_sf"/>
</dbReference>
<feature type="transmembrane region" description="Helical" evidence="9">
    <location>
        <begin position="2020"/>
        <end position="2042"/>
    </location>
</feature>
<keyword evidence="9" id="KW-0472">Membrane</keyword>
<dbReference type="CDD" id="cd03796">
    <property type="entry name" value="GT4_PIG-A-like"/>
    <property type="match status" value="1"/>
</dbReference>
<feature type="compositionally biased region" description="Low complexity" evidence="8">
    <location>
        <begin position="985"/>
        <end position="998"/>
    </location>
</feature>
<dbReference type="UniPathway" id="UPA00196"/>
<dbReference type="STRING" id="3076.A0A2P6TPY6"/>
<dbReference type="Pfam" id="PF01734">
    <property type="entry name" value="Patatin"/>
    <property type="match status" value="1"/>
</dbReference>
<dbReference type="OrthoDB" id="734129at2759"/>
<dbReference type="SMART" id="SM00382">
    <property type="entry name" value="AAA"/>
    <property type="match status" value="1"/>
</dbReference>
<dbReference type="GO" id="GO:0000506">
    <property type="term" value="C:glycosylphosphatidylinositol-N-acetylglucosaminyltransferase (GPI-GnT) complex"/>
    <property type="evidence" value="ECO:0007669"/>
    <property type="project" value="InterPro"/>
</dbReference>
<feature type="compositionally biased region" description="Low complexity" evidence="8">
    <location>
        <begin position="1827"/>
        <end position="1848"/>
    </location>
</feature>
<feature type="region of interest" description="Disordered" evidence="8">
    <location>
        <begin position="985"/>
        <end position="1014"/>
    </location>
</feature>
<feature type="transmembrane region" description="Helical" evidence="9">
    <location>
        <begin position="2054"/>
        <end position="2073"/>
    </location>
</feature>
<dbReference type="GO" id="GO:0003676">
    <property type="term" value="F:nucleic acid binding"/>
    <property type="evidence" value="ECO:0007669"/>
    <property type="project" value="InterPro"/>
</dbReference>
<protein>
    <recommendedName>
        <fullName evidence="7">Patatin</fullName>
        <ecNumber evidence="7">3.1.1.-</ecNumber>
    </recommendedName>
</protein>
<dbReference type="Gene3D" id="3.30.420.10">
    <property type="entry name" value="Ribonuclease H-like superfamily/Ribonuclease H"/>
    <property type="match status" value="1"/>
</dbReference>
<keyword evidence="9" id="KW-0812">Transmembrane</keyword>
<dbReference type="EC" id="3.1.1.-" evidence="7"/>
<dbReference type="InterPro" id="IPR027417">
    <property type="entry name" value="P-loop_NTPase"/>
</dbReference>
<dbReference type="GO" id="GO:0008408">
    <property type="term" value="F:3'-5' exonuclease activity"/>
    <property type="evidence" value="ECO:0007669"/>
    <property type="project" value="InterPro"/>
</dbReference>
<feature type="domain" description="PNPLA" evidence="10">
    <location>
        <begin position="1542"/>
        <end position="1706"/>
    </location>
</feature>
<dbReference type="PROSITE" id="PS51635">
    <property type="entry name" value="PNPLA"/>
    <property type="match status" value="1"/>
</dbReference>
<feature type="region of interest" description="Disordered" evidence="8">
    <location>
        <begin position="1818"/>
        <end position="1898"/>
    </location>
</feature>